<evidence type="ECO:0000313" key="2">
    <source>
        <dbReference type="Proteomes" id="UP000008177"/>
    </source>
</evidence>
<dbReference type="InParanoid" id="G2YF71"/>
<dbReference type="AlphaFoldDB" id="G2YF71"/>
<dbReference type="HOGENOM" id="CLU_3142885_0_0_1"/>
<protein>
    <submittedName>
        <fullName evidence="1">Uncharacterized protein</fullName>
    </submittedName>
</protein>
<accession>G2YF71</accession>
<sequence length="49" mass="5870">MAWLYIDFLILDYYVTETHTRNEIPDHIDKPSTPKLLKTFHHDTYSTTS</sequence>
<organism evidence="1 2">
    <name type="scientific">Botryotinia fuckeliana (strain T4)</name>
    <name type="common">Noble rot fungus</name>
    <name type="synonym">Botrytis cinerea</name>
    <dbReference type="NCBI Taxonomy" id="999810"/>
    <lineage>
        <taxon>Eukaryota</taxon>
        <taxon>Fungi</taxon>
        <taxon>Dikarya</taxon>
        <taxon>Ascomycota</taxon>
        <taxon>Pezizomycotina</taxon>
        <taxon>Leotiomycetes</taxon>
        <taxon>Helotiales</taxon>
        <taxon>Sclerotiniaceae</taxon>
        <taxon>Botrytis</taxon>
    </lineage>
</organism>
<evidence type="ECO:0000313" key="1">
    <source>
        <dbReference type="EMBL" id="CCD50464.1"/>
    </source>
</evidence>
<proteinExistence type="predicted"/>
<name>G2YF71_BOTF4</name>
<dbReference type="EMBL" id="FQ790325">
    <property type="protein sequence ID" value="CCD50464.1"/>
    <property type="molecule type" value="Genomic_DNA"/>
</dbReference>
<gene>
    <name evidence="1" type="ORF">BofuT4_uP091510.1</name>
</gene>
<reference evidence="2" key="1">
    <citation type="journal article" date="2011" name="PLoS Genet.">
        <title>Genomic analysis of the necrotrophic fungal pathogens Sclerotinia sclerotiorum and Botrytis cinerea.</title>
        <authorList>
            <person name="Amselem J."/>
            <person name="Cuomo C.A."/>
            <person name="van Kan J.A."/>
            <person name="Viaud M."/>
            <person name="Benito E.P."/>
            <person name="Couloux A."/>
            <person name="Coutinho P.M."/>
            <person name="de Vries R.P."/>
            <person name="Dyer P.S."/>
            <person name="Fillinger S."/>
            <person name="Fournier E."/>
            <person name="Gout L."/>
            <person name="Hahn M."/>
            <person name="Kohn L."/>
            <person name="Lapalu N."/>
            <person name="Plummer K.M."/>
            <person name="Pradier J.M."/>
            <person name="Quevillon E."/>
            <person name="Sharon A."/>
            <person name="Simon A."/>
            <person name="ten Have A."/>
            <person name="Tudzynski B."/>
            <person name="Tudzynski P."/>
            <person name="Wincker P."/>
            <person name="Andrew M."/>
            <person name="Anthouard V."/>
            <person name="Beever R.E."/>
            <person name="Beffa R."/>
            <person name="Benoit I."/>
            <person name="Bouzid O."/>
            <person name="Brault B."/>
            <person name="Chen Z."/>
            <person name="Choquer M."/>
            <person name="Collemare J."/>
            <person name="Cotton P."/>
            <person name="Danchin E.G."/>
            <person name="Da Silva C."/>
            <person name="Gautier A."/>
            <person name="Giraud C."/>
            <person name="Giraud T."/>
            <person name="Gonzalez C."/>
            <person name="Grossetete S."/>
            <person name="Guldener U."/>
            <person name="Henrissat B."/>
            <person name="Howlett B.J."/>
            <person name="Kodira C."/>
            <person name="Kretschmer M."/>
            <person name="Lappartient A."/>
            <person name="Leroch M."/>
            <person name="Levis C."/>
            <person name="Mauceli E."/>
            <person name="Neuveglise C."/>
            <person name="Oeser B."/>
            <person name="Pearson M."/>
            <person name="Poulain J."/>
            <person name="Poussereau N."/>
            <person name="Quesneville H."/>
            <person name="Rascle C."/>
            <person name="Schumacher J."/>
            <person name="Segurens B."/>
            <person name="Sexton A."/>
            <person name="Silva E."/>
            <person name="Sirven C."/>
            <person name="Soanes D.M."/>
            <person name="Talbot N.J."/>
            <person name="Templeton M."/>
            <person name="Yandava C."/>
            <person name="Yarden O."/>
            <person name="Zeng Q."/>
            <person name="Rollins J.A."/>
            <person name="Lebrun M.H."/>
            <person name="Dickman M."/>
        </authorList>
    </citation>
    <scope>NUCLEOTIDE SEQUENCE [LARGE SCALE GENOMIC DNA]</scope>
    <source>
        <strain evidence="2">T4</strain>
    </source>
</reference>
<dbReference type="Proteomes" id="UP000008177">
    <property type="component" value="Unplaced contigs"/>
</dbReference>